<dbReference type="AlphaFoldDB" id="A0A930BRI7"/>
<dbReference type="EMBL" id="JABZMI010000112">
    <property type="protein sequence ID" value="MBF1164798.1"/>
    <property type="molecule type" value="Genomic_DNA"/>
</dbReference>
<reference evidence="1" key="1">
    <citation type="submission" date="2020-04" db="EMBL/GenBank/DDBJ databases">
        <title>Deep metagenomics examines the oral microbiome during advanced dental caries in children, revealing novel taxa and co-occurrences with host molecules.</title>
        <authorList>
            <person name="Baker J.L."/>
            <person name="Morton J.T."/>
            <person name="Dinis M."/>
            <person name="Alvarez R."/>
            <person name="Tran N.C."/>
            <person name="Knight R."/>
            <person name="Edlund A."/>
        </authorList>
    </citation>
    <scope>NUCLEOTIDE SEQUENCE</scope>
    <source>
        <strain evidence="1">JCVI_32_bin.24</strain>
    </source>
</reference>
<dbReference type="InterPro" id="IPR049886">
    <property type="entry name" value="CFI_box_CTERM_dom"/>
</dbReference>
<evidence type="ECO:0000313" key="1">
    <source>
        <dbReference type="EMBL" id="MBF1164798.1"/>
    </source>
</evidence>
<proteinExistence type="predicted"/>
<comment type="caution">
    <text evidence="1">The sequence shown here is derived from an EMBL/GenBank/DDBJ whole genome shotgun (WGS) entry which is preliminary data.</text>
</comment>
<protein>
    <submittedName>
        <fullName evidence="1">Uncharacterized protein</fullName>
    </submittedName>
</protein>
<name>A0A930BRI7_9RHOO</name>
<accession>A0A930BRI7</accession>
<organism evidence="1 2">
    <name type="scientific">Dechloromonas agitata</name>
    <dbReference type="NCBI Taxonomy" id="73030"/>
    <lineage>
        <taxon>Bacteria</taxon>
        <taxon>Pseudomonadati</taxon>
        <taxon>Pseudomonadota</taxon>
        <taxon>Betaproteobacteria</taxon>
        <taxon>Rhodocyclales</taxon>
        <taxon>Azonexaceae</taxon>
        <taxon>Dechloromonas</taxon>
    </lineage>
</organism>
<dbReference type="Proteomes" id="UP000718593">
    <property type="component" value="Unassembled WGS sequence"/>
</dbReference>
<gene>
    <name evidence="1" type="ORF">HXL68_07140</name>
</gene>
<sequence>MSASELAQMGVCEQLVQFEHRYGRRRSAGQLADMARGDRAHRRFFREGALERKGWCFIATLVYGEGREVALLRSFRDRVLRPSMLGRCLILAYYRSAPAVCRFLNGRPLLVRAMRMALRPAVWIAGRVLARGGGRRNA</sequence>
<dbReference type="NCBIfam" id="NF041770">
    <property type="entry name" value="CFI_box_CTERM"/>
    <property type="match status" value="1"/>
</dbReference>
<evidence type="ECO:0000313" key="2">
    <source>
        <dbReference type="Proteomes" id="UP000718593"/>
    </source>
</evidence>